<name>A0ABS5BZ08_9BACT</name>
<dbReference type="Proteomes" id="UP000676565">
    <property type="component" value="Unassembled WGS sequence"/>
</dbReference>
<feature type="region of interest" description="Disordered" evidence="1">
    <location>
        <begin position="26"/>
        <end position="64"/>
    </location>
</feature>
<keyword evidence="4" id="KW-1185">Reference proteome</keyword>
<evidence type="ECO:0000256" key="2">
    <source>
        <dbReference type="SAM" id="SignalP"/>
    </source>
</evidence>
<evidence type="ECO:0000313" key="4">
    <source>
        <dbReference type="Proteomes" id="UP000676565"/>
    </source>
</evidence>
<dbReference type="EMBL" id="JAGKQQ010000001">
    <property type="protein sequence ID" value="MBP3958893.1"/>
    <property type="molecule type" value="Genomic_DNA"/>
</dbReference>
<feature type="signal peptide" evidence="2">
    <location>
        <begin position="1"/>
        <end position="20"/>
    </location>
</feature>
<protein>
    <recommendedName>
        <fullName evidence="5">Carboxypeptidase regulatory-like domain-containing protein</fullName>
    </recommendedName>
</protein>
<evidence type="ECO:0008006" key="5">
    <source>
        <dbReference type="Google" id="ProtNLM"/>
    </source>
</evidence>
<evidence type="ECO:0000313" key="3">
    <source>
        <dbReference type="EMBL" id="MBP3958893.1"/>
    </source>
</evidence>
<dbReference type="RefSeq" id="WP_210659287.1">
    <property type="nucleotide sequence ID" value="NZ_JAGKQQ010000001.1"/>
</dbReference>
<comment type="caution">
    <text evidence="3">The sequence shown here is derived from an EMBL/GenBank/DDBJ whole genome shotgun (WGS) entry which is preliminary data.</text>
</comment>
<gene>
    <name evidence="3" type="ORF">J8F10_26915</name>
</gene>
<reference evidence="3 4" key="1">
    <citation type="submission" date="2021-04" db="EMBL/GenBank/DDBJ databases">
        <authorList>
            <person name="Ivanova A."/>
        </authorList>
    </citation>
    <scope>NUCLEOTIDE SEQUENCE [LARGE SCALE GENOMIC DNA]</scope>
    <source>
        <strain evidence="3 4">G18</strain>
    </source>
</reference>
<evidence type="ECO:0000256" key="1">
    <source>
        <dbReference type="SAM" id="MobiDB-lite"/>
    </source>
</evidence>
<proteinExistence type="predicted"/>
<feature type="chain" id="PRO_5045639642" description="Carboxypeptidase regulatory-like domain-containing protein" evidence="2">
    <location>
        <begin position="21"/>
        <end position="222"/>
    </location>
</feature>
<sequence>MRTCLASALVALVFCVTLLGGCGTEPVPEAQSAPTDDESLSFTAPRGRGRESTASGQMAPRAGPRGPLIMSAGPGLFAIDRGGESTVSGKATLNGEPLVAGRVLLFTTNGLVLSPGAIDGAGSYKLTGVPDGPASVLVLLDPNGRVVLPFAPKEVWEGGDPQRGTVAPRLPGPFLEQLRFTVPAHEQARYRAAHIRYGRGGPAHPLKLTVAGNTTFDLVLTS</sequence>
<dbReference type="PROSITE" id="PS51257">
    <property type="entry name" value="PROKAR_LIPOPROTEIN"/>
    <property type="match status" value="1"/>
</dbReference>
<accession>A0ABS5BZ08</accession>
<keyword evidence="2" id="KW-0732">Signal</keyword>
<organism evidence="3 4">
    <name type="scientific">Gemmata palustris</name>
    <dbReference type="NCBI Taxonomy" id="2822762"/>
    <lineage>
        <taxon>Bacteria</taxon>
        <taxon>Pseudomonadati</taxon>
        <taxon>Planctomycetota</taxon>
        <taxon>Planctomycetia</taxon>
        <taxon>Gemmatales</taxon>
        <taxon>Gemmataceae</taxon>
        <taxon>Gemmata</taxon>
    </lineage>
</organism>